<dbReference type="Gene3D" id="3.90.1150.10">
    <property type="entry name" value="Aspartate Aminotransferase, domain 1"/>
    <property type="match status" value="1"/>
</dbReference>
<dbReference type="Gene3D" id="3.40.640.10">
    <property type="entry name" value="Type I PLP-dependent aspartate aminotransferase-like (Major domain)"/>
    <property type="match status" value="1"/>
</dbReference>
<dbReference type="InterPro" id="IPR015424">
    <property type="entry name" value="PyrdxlP-dep_Trfase"/>
</dbReference>
<name>A0ABN0NYD0_TRELE</name>
<evidence type="ECO:0000313" key="4">
    <source>
        <dbReference type="Proteomes" id="UP000016649"/>
    </source>
</evidence>
<gene>
    <name evidence="3" type="ORF">HMPREF9193_01364</name>
</gene>
<comment type="similarity">
    <text evidence="1 2">Belongs to the DegT/DnrJ/EryC1 family.</text>
</comment>
<dbReference type="SUPFAM" id="SSF53383">
    <property type="entry name" value="PLP-dependent transferases"/>
    <property type="match status" value="1"/>
</dbReference>
<dbReference type="InterPro" id="IPR015422">
    <property type="entry name" value="PyrdxlP-dep_Trfase_small"/>
</dbReference>
<dbReference type="Proteomes" id="UP000016649">
    <property type="component" value="Unassembled WGS sequence"/>
</dbReference>
<evidence type="ECO:0000313" key="3">
    <source>
        <dbReference type="EMBL" id="ERJ92606.1"/>
    </source>
</evidence>
<accession>A0ABN0NYD0</accession>
<sequence>MPHIDTDSPPVPFFLPSIGEEEEQAVLRIMRSGWLTTGKENAAFESEFAEYVGVKHALAVNSATSGLLLAMSACGIRQGRKILTTPYTFVSTATSALHLGGGVVYADVEKDSFNIDPEQIEQKLAKDRSIRAIVPVHIGGNLCNMQAIRELAQSYGVKVIEDAAHAFPSKTKDGYAGTLSDIGVFSFYATKTITTAEGGMVCTNDDETAHHISTMRMHGIDRTVWDRYTSNSASWVYDVTHAGFKCNMPDILAALGRVQLKKAASLFEKRKKIAERYTQAFKEYDFLQCPPDGEGNAWHLYMLRIRAEKLSVSRDEFCRLLQQKGVNISVHFIPHFHFTLFKKQYKLNARNFPNAQRQFESTVSLPLWPDMSEAMIERVIGTVIEIGKNNYEG</sequence>
<keyword evidence="4" id="KW-1185">Reference proteome</keyword>
<dbReference type="InterPro" id="IPR000653">
    <property type="entry name" value="DegT/StrS_aminotransferase"/>
</dbReference>
<dbReference type="InterPro" id="IPR015421">
    <property type="entry name" value="PyrdxlP-dep_Trfase_major"/>
</dbReference>
<evidence type="ECO:0000256" key="2">
    <source>
        <dbReference type="RuleBase" id="RU004508"/>
    </source>
</evidence>
<dbReference type="PANTHER" id="PTHR30244:SF34">
    <property type="entry name" value="DTDP-4-AMINO-4,6-DIDEOXYGALACTOSE TRANSAMINASE"/>
    <property type="match status" value="1"/>
</dbReference>
<dbReference type="EMBL" id="AWVH01000033">
    <property type="protein sequence ID" value="ERJ92606.1"/>
    <property type="molecule type" value="Genomic_DNA"/>
</dbReference>
<proteinExistence type="inferred from homology"/>
<keyword evidence="2" id="KW-0663">Pyridoxal phosphate</keyword>
<dbReference type="Pfam" id="PF01041">
    <property type="entry name" value="DegT_DnrJ_EryC1"/>
    <property type="match status" value="1"/>
</dbReference>
<protein>
    <submittedName>
        <fullName evidence="3">Spore coat polysaccharide biosynthesis protein SpsC</fullName>
    </submittedName>
</protein>
<dbReference type="RefSeq" id="WP_021687569.1">
    <property type="nucleotide sequence ID" value="NZ_KI260567.1"/>
</dbReference>
<organism evidence="3 4">
    <name type="scientific">Treponema lecithinolyticum ATCC 700332</name>
    <dbReference type="NCBI Taxonomy" id="1321815"/>
    <lineage>
        <taxon>Bacteria</taxon>
        <taxon>Pseudomonadati</taxon>
        <taxon>Spirochaetota</taxon>
        <taxon>Spirochaetia</taxon>
        <taxon>Spirochaetales</taxon>
        <taxon>Treponemataceae</taxon>
        <taxon>Treponema</taxon>
    </lineage>
</organism>
<evidence type="ECO:0000256" key="1">
    <source>
        <dbReference type="ARBA" id="ARBA00037999"/>
    </source>
</evidence>
<dbReference type="PANTHER" id="PTHR30244">
    <property type="entry name" value="TRANSAMINASE"/>
    <property type="match status" value="1"/>
</dbReference>
<dbReference type="CDD" id="cd00616">
    <property type="entry name" value="AHBA_syn"/>
    <property type="match status" value="1"/>
</dbReference>
<reference evidence="3 4" key="1">
    <citation type="submission" date="2013-08" db="EMBL/GenBank/DDBJ databases">
        <authorList>
            <person name="Weinstock G."/>
            <person name="Sodergren E."/>
            <person name="Wylie T."/>
            <person name="Fulton L."/>
            <person name="Fulton R."/>
            <person name="Fronick C."/>
            <person name="O'Laughlin M."/>
            <person name="Godfrey J."/>
            <person name="Miner T."/>
            <person name="Herter B."/>
            <person name="Appelbaum E."/>
            <person name="Cordes M."/>
            <person name="Lek S."/>
            <person name="Wollam A."/>
            <person name="Pepin K.H."/>
            <person name="Palsikar V.B."/>
            <person name="Mitreva M."/>
            <person name="Wilson R.K."/>
        </authorList>
    </citation>
    <scope>NUCLEOTIDE SEQUENCE [LARGE SCALE GENOMIC DNA]</scope>
    <source>
        <strain evidence="3 4">ATCC 700332</strain>
    </source>
</reference>
<comment type="caution">
    <text evidence="3">The sequence shown here is derived from an EMBL/GenBank/DDBJ whole genome shotgun (WGS) entry which is preliminary data.</text>
</comment>
<dbReference type="PIRSF" id="PIRSF000390">
    <property type="entry name" value="PLP_StrS"/>
    <property type="match status" value="1"/>
</dbReference>